<keyword evidence="2" id="KW-1185">Reference proteome</keyword>
<dbReference type="OrthoDB" id="1166174at2"/>
<organism evidence="1 2">
    <name type="scientific">Aquimarina amphilecti</name>
    <dbReference type="NCBI Taxonomy" id="1038014"/>
    <lineage>
        <taxon>Bacteria</taxon>
        <taxon>Pseudomonadati</taxon>
        <taxon>Bacteroidota</taxon>
        <taxon>Flavobacteriia</taxon>
        <taxon>Flavobacteriales</taxon>
        <taxon>Flavobacteriaceae</taxon>
        <taxon>Aquimarina</taxon>
    </lineage>
</organism>
<dbReference type="RefSeq" id="WP_091411796.1">
    <property type="nucleotide sequence ID" value="NZ_FOAB01000008.1"/>
</dbReference>
<sequence>MYKIIFYLIVLFILSASCTEKDAVSQDIMREIEGLVTNDERRFFLEEIQQVNWKMRKQINDIEMVYGYDSKERKEAFQLMLQTNKINLQKIELYLRKYGHPSAAVHGDLAAKTPYIVIHHSGNLASKERNFEHLYKAYKHGDLGPSNFSIFLNKYYNSKFDNQYNLP</sequence>
<proteinExistence type="predicted"/>
<dbReference type="Proteomes" id="UP000198521">
    <property type="component" value="Unassembled WGS sequence"/>
</dbReference>
<name>A0A1H7VDB7_AQUAM</name>
<accession>A0A1H7VDB7</accession>
<evidence type="ECO:0000313" key="2">
    <source>
        <dbReference type="Proteomes" id="UP000198521"/>
    </source>
</evidence>
<reference evidence="2" key="1">
    <citation type="submission" date="2016-10" db="EMBL/GenBank/DDBJ databases">
        <authorList>
            <person name="Varghese N."/>
            <person name="Submissions S."/>
        </authorList>
    </citation>
    <scope>NUCLEOTIDE SEQUENCE [LARGE SCALE GENOMIC DNA]</scope>
    <source>
        <strain evidence="2">DSM 25232 / NCIMB 14723 / 92V</strain>
    </source>
</reference>
<dbReference type="PROSITE" id="PS51257">
    <property type="entry name" value="PROKAR_LIPOPROTEIN"/>
    <property type="match status" value="1"/>
</dbReference>
<dbReference type="AlphaFoldDB" id="A0A1H7VDB7"/>
<gene>
    <name evidence="1" type="ORF">SAMN04487910_4053</name>
</gene>
<protein>
    <recommendedName>
        <fullName evidence="3">Lipoprotein</fullName>
    </recommendedName>
</protein>
<dbReference type="EMBL" id="FOAB01000008">
    <property type="protein sequence ID" value="SEM07233.1"/>
    <property type="molecule type" value="Genomic_DNA"/>
</dbReference>
<evidence type="ECO:0008006" key="3">
    <source>
        <dbReference type="Google" id="ProtNLM"/>
    </source>
</evidence>
<evidence type="ECO:0000313" key="1">
    <source>
        <dbReference type="EMBL" id="SEM07233.1"/>
    </source>
</evidence>
<dbReference type="STRING" id="1038014.SAMN04487910_4053"/>